<dbReference type="GO" id="GO:0004563">
    <property type="term" value="F:beta-N-acetylhexosaminidase activity"/>
    <property type="evidence" value="ECO:0007669"/>
    <property type="project" value="UniProtKB-EC"/>
</dbReference>
<comment type="catalytic activity">
    <reaction evidence="1">
        <text>Hydrolysis of terminal non-reducing N-acetyl-D-hexosamine residues in N-acetyl-beta-D-hexosaminides.</text>
        <dbReference type="EC" id="3.2.1.52"/>
    </reaction>
</comment>
<dbReference type="CDD" id="cd06563">
    <property type="entry name" value="GH20_chitobiase-like"/>
    <property type="match status" value="1"/>
</dbReference>
<evidence type="ECO:0000256" key="3">
    <source>
        <dbReference type="ARBA" id="ARBA00012663"/>
    </source>
</evidence>
<organism evidence="9 10">
    <name type="scientific">Bacteroides fragilis (strain ATCC 25285 / DSM 2151 / CCUG 4856 / JCM 11019 / LMG 10263 / NCTC 9343 / Onslow / VPI 2553 / EN-2)</name>
    <dbReference type="NCBI Taxonomy" id="272559"/>
    <lineage>
        <taxon>Bacteria</taxon>
        <taxon>Pseudomonadati</taxon>
        <taxon>Bacteroidota</taxon>
        <taxon>Bacteroidia</taxon>
        <taxon>Bacteroidales</taxon>
        <taxon>Bacteroidaceae</taxon>
        <taxon>Bacteroides</taxon>
    </lineage>
</organism>
<evidence type="ECO:0000256" key="2">
    <source>
        <dbReference type="ARBA" id="ARBA00006285"/>
    </source>
</evidence>
<dbReference type="InterPro" id="IPR017853">
    <property type="entry name" value="GH"/>
</dbReference>
<dbReference type="Pfam" id="PF02838">
    <property type="entry name" value="Glyco_hydro_20b"/>
    <property type="match status" value="1"/>
</dbReference>
<keyword evidence="5 9" id="KW-0326">Glycosidase</keyword>
<protein>
    <recommendedName>
        <fullName evidence="3">beta-N-acetylhexosaminidase</fullName>
        <ecNumber evidence="3">3.2.1.52</ecNumber>
    </recommendedName>
</protein>
<dbReference type="PANTHER" id="PTHR22600:SF57">
    <property type="entry name" value="BETA-N-ACETYLHEXOSAMINIDASE"/>
    <property type="match status" value="1"/>
</dbReference>
<dbReference type="InterPro" id="IPR059177">
    <property type="entry name" value="GH29D-like_dom"/>
</dbReference>
<sequence>MMNIKKSILFLCAGIFLISSLSCREGGHVAKSYNAGINIIPTPRSLEKREGSFKLSDGVSIGAITPEAKKIATYFAAKISLATGYDVKVEDKGEITLVLDSCATFSPEGYALDVESSRVQVTACSPRGLFYGMQSFLQLLPAEIESAGIVRDVDWEAPAANIIDSPRFAYRGIHMDPCRHFMTVEEVKKQIDVLSMFKINTIHWHLTDDQGWRIEIKQYPGLAEIGGRRIEGEGVEYGPFYYTQEEIKDIVSYAAERFITIIPELEIPGHELAAISAYPGLSCKGDPVTPRNIWGVEDIVMCPGKESVFTFLENVIDEMVALFPGTYFHIGGDECPKESWKSCPLCQKRILEEGIKPDGKHTSEQLLHTYVVERIGKYLARYDKKIIGWDEILEGKPDSTATIMSWRGDAGGISAALSGHDAIMSPGPNGLYLDYYQGDSKIEPIAIGGCSTLEKVYNYNPVPDTLVLIGKDHHIIGVQANNWSEYFYNNDIREYHMYPRSLALAEVAWTDAKRKNYVDFERRINNAYVRLDGHGVNYHIPLPEQPGGSCDHIAFTDSVSLEFTTSRPISLVYTLDGTEPGVSSEIYTSPLSFYQNGILKIASLLSSGKLSKVRTIQIEKQVLLPAVDVEGSFHGLNMEVTYGMFLNMQEFMKTGKSVDVSTDIRETGELTSFVPSTNSMRDVRQYAAVATGFIDIPENGVYFFSSDLEEVWVGGKLLVNNGGEVKRHSRNDRSIALEKGMHELKLVFLGHIIGGWPSNWNNGVVMLRKSDEKKFRKITSDMLWRKK</sequence>
<dbReference type="Gene3D" id="3.20.20.80">
    <property type="entry name" value="Glycosidases"/>
    <property type="match status" value="1"/>
</dbReference>
<dbReference type="Pfam" id="PF07691">
    <property type="entry name" value="PA14"/>
    <property type="match status" value="1"/>
</dbReference>
<gene>
    <name evidence="9" type="ORF">BF9343_3952</name>
</gene>
<evidence type="ECO:0000256" key="6">
    <source>
        <dbReference type="PIRSR" id="PIRSR625705-1"/>
    </source>
</evidence>
<dbReference type="HOGENOM" id="CLU_007082_5_0_10"/>
<proteinExistence type="inferred from homology"/>
<keyword evidence="4 9" id="KW-0378">Hydrolase</keyword>
<dbReference type="PROSITE" id="PS51257">
    <property type="entry name" value="PROKAR_LIPOPROTEIN"/>
    <property type="match status" value="1"/>
</dbReference>
<reference evidence="9 10" key="1">
    <citation type="journal article" date="2005" name="Science">
        <title>Extensive DNA inversions in the B. fragilis genome control variable gene expression.</title>
        <authorList>
            <person name="Cerdeno-Tarraga A.M."/>
            <person name="Patrick S."/>
            <person name="Crosmann L."/>
            <person name="Blakely G."/>
            <person name="Abratt V."/>
            <person name="Lennard N."/>
            <person name="Duerden B."/>
            <person name="Poxton I."/>
            <person name="Harris B."/>
            <person name="Quail M.A."/>
            <person name="Barron A."/>
            <person name="Clarck L."/>
            <person name="Corton C."/>
            <person name="Doggett J."/>
            <person name="Holden M.T.G."/>
            <person name="Larke N."/>
            <person name="Line A."/>
            <person name="Lord A."/>
            <person name="Norbertczak H."/>
            <person name="Ormond D."/>
            <person name="Price C."/>
            <person name="Rabbinowitsch E."/>
            <person name="Woodward J."/>
            <person name="Barrel B.G."/>
            <person name="Parkhill J."/>
        </authorList>
    </citation>
    <scope>NUCLEOTIDE SEQUENCE [LARGE SCALE GENOMIC DNA]</scope>
    <source>
        <strain evidence="10">ATCC 25285 / DSM 2151 / CCUG 4856 / JCM 11019 / LMG 10263 / NCTC 9343 / Onslow / VPI 2553 / EN-2</strain>
    </source>
</reference>
<keyword evidence="7" id="KW-0732">Signal</keyword>
<feature type="active site" description="Proton donor" evidence="6">
    <location>
        <position position="334"/>
    </location>
</feature>
<dbReference type="GO" id="GO:0030203">
    <property type="term" value="P:glycosaminoglycan metabolic process"/>
    <property type="evidence" value="ECO:0007669"/>
    <property type="project" value="TreeGrafter"/>
</dbReference>
<dbReference type="InterPro" id="IPR025705">
    <property type="entry name" value="Beta_hexosaminidase_sua/sub"/>
</dbReference>
<dbReference type="CAZy" id="GH20">
    <property type="family name" value="Glycoside Hydrolase Family 20"/>
</dbReference>
<dbReference type="InterPro" id="IPR029018">
    <property type="entry name" value="Hex-like_dom2"/>
</dbReference>
<dbReference type="PANTHER" id="PTHR22600">
    <property type="entry name" value="BETA-HEXOSAMINIDASE"/>
    <property type="match status" value="1"/>
</dbReference>
<dbReference type="PaxDb" id="272559-BF9343_3952"/>
<dbReference type="EMBL" id="CR626927">
    <property type="protein sequence ID" value="CAH09733.1"/>
    <property type="molecule type" value="Genomic_DNA"/>
</dbReference>
<dbReference type="SMART" id="SM00758">
    <property type="entry name" value="PA14"/>
    <property type="match status" value="1"/>
</dbReference>
<dbReference type="GO" id="GO:0016020">
    <property type="term" value="C:membrane"/>
    <property type="evidence" value="ECO:0007669"/>
    <property type="project" value="TreeGrafter"/>
</dbReference>
<dbReference type="KEGG" id="bfs:BF9343_3952"/>
<evidence type="ECO:0000256" key="5">
    <source>
        <dbReference type="ARBA" id="ARBA00023295"/>
    </source>
</evidence>
<dbReference type="PRINTS" id="PR00738">
    <property type="entry name" value="GLHYDRLASE20"/>
</dbReference>
<dbReference type="GO" id="GO:0005975">
    <property type="term" value="P:carbohydrate metabolic process"/>
    <property type="evidence" value="ECO:0007669"/>
    <property type="project" value="InterPro"/>
</dbReference>
<dbReference type="Pfam" id="PF00728">
    <property type="entry name" value="Glyco_hydro_20"/>
    <property type="match status" value="1"/>
</dbReference>
<dbReference type="InterPro" id="IPR011658">
    <property type="entry name" value="PA14_dom"/>
</dbReference>
<name>Q5L860_BACFN</name>
<dbReference type="AlphaFoldDB" id="Q5L860"/>
<dbReference type="Proteomes" id="UP000006731">
    <property type="component" value="Chromosome"/>
</dbReference>
<dbReference type="SUPFAM" id="SSF51445">
    <property type="entry name" value="(Trans)glycosidases"/>
    <property type="match status" value="1"/>
</dbReference>
<evidence type="ECO:0000313" key="9">
    <source>
        <dbReference type="EMBL" id="CAH09733.1"/>
    </source>
</evidence>
<evidence type="ECO:0000256" key="7">
    <source>
        <dbReference type="SAM" id="SignalP"/>
    </source>
</evidence>
<dbReference type="EC" id="3.2.1.52" evidence="3"/>
<evidence type="ECO:0000259" key="8">
    <source>
        <dbReference type="SMART" id="SM00758"/>
    </source>
</evidence>
<evidence type="ECO:0000256" key="4">
    <source>
        <dbReference type="ARBA" id="ARBA00022801"/>
    </source>
</evidence>
<keyword evidence="10" id="KW-1185">Reference proteome</keyword>
<accession>Q5L860</accession>
<feature type="signal peptide" evidence="7">
    <location>
        <begin position="1"/>
        <end position="24"/>
    </location>
</feature>
<evidence type="ECO:0000256" key="1">
    <source>
        <dbReference type="ARBA" id="ARBA00001231"/>
    </source>
</evidence>
<dbReference type="InterPro" id="IPR015883">
    <property type="entry name" value="Glyco_hydro_20_cat"/>
</dbReference>
<dbReference type="Pfam" id="PF13290">
    <property type="entry name" value="CHB_HEX_C_1"/>
    <property type="match status" value="1"/>
</dbReference>
<feature type="domain" description="PA14" evidence="8">
    <location>
        <begin position="632"/>
        <end position="773"/>
    </location>
</feature>
<dbReference type="eggNOG" id="COG3525">
    <property type="taxonomic scope" value="Bacteria"/>
</dbReference>
<feature type="chain" id="PRO_5004258239" description="beta-N-acetylhexosaminidase" evidence="7">
    <location>
        <begin position="25"/>
        <end position="787"/>
    </location>
</feature>
<evidence type="ECO:0000313" key="10">
    <source>
        <dbReference type="Proteomes" id="UP000006731"/>
    </source>
</evidence>
<dbReference type="SUPFAM" id="SSF55545">
    <property type="entry name" value="beta-N-acetylhexosaminidase-like domain"/>
    <property type="match status" value="1"/>
</dbReference>
<dbReference type="InterPro" id="IPR015882">
    <property type="entry name" value="HEX_bac_N"/>
</dbReference>
<dbReference type="Gene3D" id="3.30.379.10">
    <property type="entry name" value="Chitobiase/beta-hexosaminidase domain 2-like"/>
    <property type="match status" value="1"/>
</dbReference>
<comment type="similarity">
    <text evidence="2">Belongs to the glycosyl hydrolase 20 family.</text>
</comment>